<dbReference type="EMBL" id="CCSD01000109">
    <property type="protein sequence ID" value="CDZ92296.1"/>
    <property type="molecule type" value="Genomic_DNA"/>
</dbReference>
<name>A0A098BX46_9NOCA</name>
<evidence type="ECO:0008006" key="3">
    <source>
        <dbReference type="Google" id="ProtNLM"/>
    </source>
</evidence>
<evidence type="ECO:0000313" key="1">
    <source>
        <dbReference type="EMBL" id="CDZ92296.1"/>
    </source>
</evidence>
<reference evidence="1 2" key="1">
    <citation type="journal article" date="2014" name="Genome Announc.">
        <title>Draft Genome Sequence of Propane- and Butane-Oxidizing Actinobacterium Rhodococcus ruber IEGM 231.</title>
        <authorList>
            <person name="Ivshina I.B."/>
            <person name="Kuyukina M.S."/>
            <person name="Krivoruchko A.V."/>
            <person name="Barbe V."/>
            <person name="Fischer C."/>
        </authorList>
    </citation>
    <scope>NUCLEOTIDE SEQUENCE [LARGE SCALE GENOMIC DNA]</scope>
</reference>
<sequence>MDPMETDPPDGDTESFFEQLLDEAAGPFFLDLDGRTIVVDVPSADGACTLDTAVTHTELLDALVGQDLADDILDVYEDRPVSELATLIDRIRAHFGLLVPPLGGFLRLVETIDLYGEAIERDLIDRNLNLYDWVREHEKTPWDKLFRFLERPIEGGYYTAALAADLELAERHAQWEAEHGKPTGAGRPSLVGWTRERDTDTAILETLRRIEAAVFQASPKIKGRGPKTPRPLPRPLTARERYDKYRLYVEHDDIASKVLGSRYKRLSLPDPTDD</sequence>
<accession>A0A098BX46</accession>
<gene>
    <name evidence="1" type="ORF">RHRU231_930175</name>
</gene>
<organism evidence="1 2">
    <name type="scientific">Rhodococcus ruber</name>
    <dbReference type="NCBI Taxonomy" id="1830"/>
    <lineage>
        <taxon>Bacteria</taxon>
        <taxon>Bacillati</taxon>
        <taxon>Actinomycetota</taxon>
        <taxon>Actinomycetes</taxon>
        <taxon>Mycobacteriales</taxon>
        <taxon>Nocardiaceae</taxon>
        <taxon>Rhodococcus</taxon>
    </lineage>
</organism>
<evidence type="ECO:0000313" key="2">
    <source>
        <dbReference type="Proteomes" id="UP000042997"/>
    </source>
</evidence>
<proteinExistence type="predicted"/>
<protein>
    <recommendedName>
        <fullName evidence="3">Tail assembly chaperone</fullName>
    </recommendedName>
</protein>
<dbReference type="AlphaFoldDB" id="A0A098BX46"/>
<dbReference type="Proteomes" id="UP000042997">
    <property type="component" value="Unassembled WGS sequence"/>
</dbReference>